<dbReference type="Pfam" id="PF06908">
    <property type="entry name" value="YpsA"/>
    <property type="match status" value="1"/>
</dbReference>
<dbReference type="Gene3D" id="3.40.50.450">
    <property type="match status" value="1"/>
</dbReference>
<dbReference type="PIRSF" id="PIRSF021290">
    <property type="entry name" value="DUF1273"/>
    <property type="match status" value="1"/>
</dbReference>
<protein>
    <recommendedName>
        <fullName evidence="1">UPF0398 protein AB996_1319</fullName>
    </recommendedName>
</protein>
<dbReference type="HAMAP" id="MF_01575">
    <property type="entry name" value="UPF0398"/>
    <property type="match status" value="1"/>
</dbReference>
<dbReference type="SUPFAM" id="SSF102405">
    <property type="entry name" value="MCP/YpsA-like"/>
    <property type="match status" value="1"/>
</dbReference>
<accession>A0A166JDQ8</accession>
<evidence type="ECO:0000313" key="2">
    <source>
        <dbReference type="EMBL" id="KZK06113.1"/>
    </source>
</evidence>
<comment type="caution">
    <text evidence="2">The sequence shown here is derived from an EMBL/GenBank/DDBJ whole genome shotgun (WGS) entry which is preliminary data.</text>
</comment>
<dbReference type="PATRIC" id="fig|1359.32.peg.7"/>
<dbReference type="InterPro" id="IPR010697">
    <property type="entry name" value="YspA"/>
</dbReference>
<evidence type="ECO:0000313" key="3">
    <source>
        <dbReference type="Proteomes" id="UP000076519"/>
    </source>
</evidence>
<dbReference type="PANTHER" id="PTHR38440:SF1">
    <property type="entry name" value="UPF0398 PROTEIN SPR0331"/>
    <property type="match status" value="1"/>
</dbReference>
<evidence type="ECO:0000256" key="1">
    <source>
        <dbReference type="HAMAP-Rule" id="MF_01575"/>
    </source>
</evidence>
<sequence>MNSLLIMGYTSFDLGIFNEKDIKVSIIKKTIRRKLINFLEEGLRWVIFTGNLGFEYWALEVAKELQTDYELQIGTIFPFETHGQNWNENNQIKLASFKQVDFVKYAFEAYENPCQFRQYNEFLLENTEGSFVFYDEENETKLKYMVEKMKQSSNYEVYLLNFEDLQETFEEMND</sequence>
<dbReference type="Proteomes" id="UP000076519">
    <property type="component" value="Unassembled WGS sequence"/>
</dbReference>
<dbReference type="AlphaFoldDB" id="A0A166JDQ8"/>
<dbReference type="RefSeq" id="WP_063281795.1">
    <property type="nucleotide sequence ID" value="NZ_LIYF01000021.1"/>
</dbReference>
<organism evidence="2 3">
    <name type="scientific">Lactococcus lactis subsp. cremoris</name>
    <name type="common">Streptococcus cremoris</name>
    <dbReference type="NCBI Taxonomy" id="1359"/>
    <lineage>
        <taxon>Bacteria</taxon>
        <taxon>Bacillati</taxon>
        <taxon>Bacillota</taxon>
        <taxon>Bacilli</taxon>
        <taxon>Lactobacillales</taxon>
        <taxon>Streptococcaceae</taxon>
        <taxon>Lactococcus</taxon>
    </lineage>
</organism>
<dbReference type="NCBIfam" id="NF010181">
    <property type="entry name" value="PRK13660.1"/>
    <property type="match status" value="1"/>
</dbReference>
<dbReference type="EMBL" id="LIYF01000021">
    <property type="protein sequence ID" value="KZK06113.1"/>
    <property type="molecule type" value="Genomic_DNA"/>
</dbReference>
<comment type="similarity">
    <text evidence="1">Belongs to the UPF0398 family.</text>
</comment>
<name>A0A166JDQ8_LACLC</name>
<reference evidence="2 3" key="1">
    <citation type="submission" date="2015-08" db="EMBL/GenBank/DDBJ databases">
        <title>Draft Genome Sequences of 11 Lactococcus lactis subspecies cremoris strains.</title>
        <authorList>
            <person name="Wels M."/>
            <person name="Backus L."/>
            <person name="Boekhorst J."/>
            <person name="Dijkstra A."/>
            <person name="Beerthuizen M."/>
            <person name="Siezen R."/>
            <person name="Bachmann H."/>
            <person name="Van Hijum S."/>
        </authorList>
    </citation>
    <scope>NUCLEOTIDE SEQUENCE [LARGE SCALE GENOMIC DNA]</scope>
    <source>
        <strain evidence="2 3">KW10</strain>
    </source>
</reference>
<proteinExistence type="inferred from homology"/>
<dbReference type="PANTHER" id="PTHR38440">
    <property type="entry name" value="UPF0398 PROTEIN YPSA"/>
    <property type="match status" value="1"/>
</dbReference>
<gene>
    <name evidence="2" type="ORF">AB996_1319</name>
</gene>